<protein>
    <submittedName>
        <fullName evidence="3">Putative N-acetylmannosaminyltransferase</fullName>
        <ecNumber evidence="3">2.4.1.187</ecNumber>
    </submittedName>
</protein>
<dbReference type="Pfam" id="PF03808">
    <property type="entry name" value="Glyco_tran_WecG"/>
    <property type="match status" value="1"/>
</dbReference>
<dbReference type="RefSeq" id="WP_146512869.1">
    <property type="nucleotide sequence ID" value="NZ_SJPI01000001.1"/>
</dbReference>
<proteinExistence type="predicted"/>
<evidence type="ECO:0000313" key="4">
    <source>
        <dbReference type="Proteomes" id="UP000316598"/>
    </source>
</evidence>
<keyword evidence="1 3" id="KW-0328">Glycosyltransferase</keyword>
<sequence length="269" mass="29941">MLDLGKRNVLGIGVNAIDYEAAVAKVIEAGRSRSPMAVTALAVHGVMTGVSDKAHKYRLNQFDLVCPDGQPVRWALNRLHGCDLNDRVYGPELTLRLCEAAAKEDDVPVYLFGATEEMLDQFAERLCEKFPGLKIAGRKASRFRTLNEQERDELAAEINASGAGMCFVGLGCPRQEVFAYEMRDRVRMPLIAVGAAFAFHAGMLEQAPAWMQRNGLEWFFRLTREPGRLWKRYSTTNPAFASLAILQKLKLYAARTDSGVPPTEEVRFG</sequence>
<evidence type="ECO:0000256" key="1">
    <source>
        <dbReference type="ARBA" id="ARBA00022676"/>
    </source>
</evidence>
<dbReference type="OrthoDB" id="9771846at2"/>
<dbReference type="Proteomes" id="UP000316598">
    <property type="component" value="Unassembled WGS sequence"/>
</dbReference>
<dbReference type="InterPro" id="IPR004629">
    <property type="entry name" value="WecG_TagA_CpsF"/>
</dbReference>
<keyword evidence="2 3" id="KW-0808">Transferase</keyword>
<dbReference type="PANTHER" id="PTHR34136:SF1">
    <property type="entry name" value="UDP-N-ACETYL-D-MANNOSAMINURONIC ACID TRANSFERASE"/>
    <property type="match status" value="1"/>
</dbReference>
<dbReference type="EMBL" id="SJPI01000001">
    <property type="protein sequence ID" value="TWT52509.1"/>
    <property type="molecule type" value="Genomic_DNA"/>
</dbReference>
<gene>
    <name evidence="3" type="primary">tagA_1</name>
    <name evidence="3" type="ORF">Pla22_01330</name>
</gene>
<dbReference type="PANTHER" id="PTHR34136">
    <property type="match status" value="1"/>
</dbReference>
<comment type="caution">
    <text evidence="3">The sequence shown here is derived from an EMBL/GenBank/DDBJ whole genome shotgun (WGS) entry which is preliminary data.</text>
</comment>
<organism evidence="3 4">
    <name type="scientific">Rubripirellula amarantea</name>
    <dbReference type="NCBI Taxonomy" id="2527999"/>
    <lineage>
        <taxon>Bacteria</taxon>
        <taxon>Pseudomonadati</taxon>
        <taxon>Planctomycetota</taxon>
        <taxon>Planctomycetia</taxon>
        <taxon>Pirellulales</taxon>
        <taxon>Pirellulaceae</taxon>
        <taxon>Rubripirellula</taxon>
    </lineage>
</organism>
<evidence type="ECO:0000313" key="3">
    <source>
        <dbReference type="EMBL" id="TWT52509.1"/>
    </source>
</evidence>
<dbReference type="NCBIfam" id="TIGR00696">
    <property type="entry name" value="wecG_tagA_cpsF"/>
    <property type="match status" value="1"/>
</dbReference>
<dbReference type="CDD" id="cd06533">
    <property type="entry name" value="Glyco_transf_WecG_TagA"/>
    <property type="match status" value="1"/>
</dbReference>
<dbReference type="GO" id="GO:0047244">
    <property type="term" value="F:N-acetylglucosaminyldiphosphoundecaprenol N-acetyl-beta-D-mannosaminyltransferase activity"/>
    <property type="evidence" value="ECO:0007669"/>
    <property type="project" value="UniProtKB-EC"/>
</dbReference>
<reference evidence="3 4" key="1">
    <citation type="submission" date="2019-02" db="EMBL/GenBank/DDBJ databases">
        <title>Deep-cultivation of Planctomycetes and their phenomic and genomic characterization uncovers novel biology.</title>
        <authorList>
            <person name="Wiegand S."/>
            <person name="Jogler M."/>
            <person name="Boedeker C."/>
            <person name="Pinto D."/>
            <person name="Vollmers J."/>
            <person name="Rivas-Marin E."/>
            <person name="Kohn T."/>
            <person name="Peeters S.H."/>
            <person name="Heuer A."/>
            <person name="Rast P."/>
            <person name="Oberbeckmann S."/>
            <person name="Bunk B."/>
            <person name="Jeske O."/>
            <person name="Meyerdierks A."/>
            <person name="Storesund J.E."/>
            <person name="Kallscheuer N."/>
            <person name="Luecker S."/>
            <person name="Lage O.M."/>
            <person name="Pohl T."/>
            <person name="Merkel B.J."/>
            <person name="Hornburger P."/>
            <person name="Mueller R.-W."/>
            <person name="Bruemmer F."/>
            <person name="Labrenz M."/>
            <person name="Spormann A.M."/>
            <person name="Op Den Camp H."/>
            <person name="Overmann J."/>
            <person name="Amann R."/>
            <person name="Jetten M.S.M."/>
            <person name="Mascher T."/>
            <person name="Medema M.H."/>
            <person name="Devos D.P."/>
            <person name="Kaster A.-K."/>
            <person name="Ovreas L."/>
            <person name="Rohde M."/>
            <person name="Galperin M.Y."/>
            <person name="Jogler C."/>
        </authorList>
    </citation>
    <scope>NUCLEOTIDE SEQUENCE [LARGE SCALE GENOMIC DNA]</scope>
    <source>
        <strain evidence="3 4">Pla22</strain>
    </source>
</reference>
<dbReference type="EC" id="2.4.1.187" evidence="3"/>
<evidence type="ECO:0000256" key="2">
    <source>
        <dbReference type="ARBA" id="ARBA00022679"/>
    </source>
</evidence>
<dbReference type="AlphaFoldDB" id="A0A5C5WQS9"/>
<name>A0A5C5WQS9_9BACT</name>
<keyword evidence="4" id="KW-1185">Reference proteome</keyword>
<accession>A0A5C5WQS9</accession>